<protein>
    <submittedName>
        <fullName evidence="1">Uncharacterized protein</fullName>
    </submittedName>
</protein>
<dbReference type="Proteomes" id="UP000233332">
    <property type="component" value="Unassembled WGS sequence"/>
</dbReference>
<name>A0A2N3L292_9PROT</name>
<organism evidence="1 2">
    <name type="scientific">Thalassospira lohafexi</name>
    <dbReference type="NCBI Taxonomy" id="744227"/>
    <lineage>
        <taxon>Bacteria</taxon>
        <taxon>Pseudomonadati</taxon>
        <taxon>Pseudomonadota</taxon>
        <taxon>Alphaproteobacteria</taxon>
        <taxon>Rhodospirillales</taxon>
        <taxon>Thalassospiraceae</taxon>
        <taxon>Thalassospira</taxon>
    </lineage>
</organism>
<gene>
    <name evidence="1" type="ORF">COO92_17910</name>
</gene>
<proteinExistence type="predicted"/>
<dbReference type="AlphaFoldDB" id="A0A2N3L292"/>
<sequence>MAIVRKNPLKLNKLQLRTLVLAQIVARDENSGQIDEATGEGTLLRVPHAHGDHVHVGQFTVAARDASGFDNPAVWVVLTRKGLVKEGYPGSIVLTRDGMEYDTGLGDHFLEESDH</sequence>
<accession>A0A2N3L292</accession>
<comment type="caution">
    <text evidence="1">The sequence shown here is derived from an EMBL/GenBank/DDBJ whole genome shotgun (WGS) entry which is preliminary data.</text>
</comment>
<evidence type="ECO:0000313" key="1">
    <source>
        <dbReference type="EMBL" id="PKR56866.1"/>
    </source>
</evidence>
<dbReference type="EMBL" id="NXGX01000008">
    <property type="protein sequence ID" value="PKR56866.1"/>
    <property type="molecule type" value="Genomic_DNA"/>
</dbReference>
<keyword evidence="2" id="KW-1185">Reference proteome</keyword>
<dbReference type="RefSeq" id="WP_101304383.1">
    <property type="nucleotide sequence ID" value="NZ_NXGX01000008.1"/>
</dbReference>
<evidence type="ECO:0000313" key="2">
    <source>
        <dbReference type="Proteomes" id="UP000233332"/>
    </source>
</evidence>
<reference evidence="1 2" key="1">
    <citation type="submission" date="2017-09" db="EMBL/GenBank/DDBJ databases">
        <title>Biodiversity and function of Thalassospira species in the particle-attached aromatic-hydrocarbon-degrading consortia from the surface seawater of the China South Sea.</title>
        <authorList>
            <person name="Dong C."/>
            <person name="Lai Q."/>
            <person name="Shao Z."/>
        </authorList>
    </citation>
    <scope>NUCLEOTIDE SEQUENCE [LARGE SCALE GENOMIC DNA]</scope>
    <source>
        <strain evidence="1 2">139Z-12</strain>
    </source>
</reference>